<dbReference type="Pfam" id="PF25917">
    <property type="entry name" value="BSH_RND"/>
    <property type="match status" value="1"/>
</dbReference>
<feature type="domain" description="Multidrug resistance protein MdtA-like barrel-sandwich hybrid" evidence="3">
    <location>
        <begin position="59"/>
        <end position="193"/>
    </location>
</feature>
<dbReference type="STRING" id="287099.SAMN05660413_01832"/>
<name>A0A1I5AEY3_9FLAO</name>
<gene>
    <name evidence="5" type="ORF">SAMN05660413_01832</name>
</gene>
<keyword evidence="2" id="KW-0175">Coiled coil</keyword>
<evidence type="ECO:0000256" key="2">
    <source>
        <dbReference type="SAM" id="Coils"/>
    </source>
</evidence>
<dbReference type="OrthoDB" id="9806939at2"/>
<dbReference type="AlphaFoldDB" id="A0A1I5AEY3"/>
<dbReference type="NCBIfam" id="TIGR01730">
    <property type="entry name" value="RND_mfp"/>
    <property type="match status" value="1"/>
</dbReference>
<comment type="similarity">
    <text evidence="1">Belongs to the membrane fusion protein (MFP) (TC 8.A.1) family.</text>
</comment>
<protein>
    <submittedName>
        <fullName evidence="5">RND family efflux transporter, MFP subunit</fullName>
    </submittedName>
</protein>
<dbReference type="InterPro" id="IPR006143">
    <property type="entry name" value="RND_pump_MFP"/>
</dbReference>
<dbReference type="RefSeq" id="WP_093408641.1">
    <property type="nucleotide sequence ID" value="NZ_FOVL01000010.1"/>
</dbReference>
<dbReference type="Pfam" id="PF25954">
    <property type="entry name" value="Beta-barrel_RND_2"/>
    <property type="match status" value="1"/>
</dbReference>
<dbReference type="PANTHER" id="PTHR30469:SF15">
    <property type="entry name" value="HLYD FAMILY OF SECRETION PROTEINS"/>
    <property type="match status" value="1"/>
</dbReference>
<evidence type="ECO:0000259" key="4">
    <source>
        <dbReference type="Pfam" id="PF25954"/>
    </source>
</evidence>
<dbReference type="EMBL" id="FOVL01000010">
    <property type="protein sequence ID" value="SFN60997.1"/>
    <property type="molecule type" value="Genomic_DNA"/>
</dbReference>
<keyword evidence="6" id="KW-1185">Reference proteome</keyword>
<feature type="domain" description="CusB-like beta-barrel" evidence="4">
    <location>
        <begin position="206"/>
        <end position="276"/>
    </location>
</feature>
<dbReference type="Gene3D" id="2.40.420.20">
    <property type="match status" value="1"/>
</dbReference>
<evidence type="ECO:0000256" key="1">
    <source>
        <dbReference type="ARBA" id="ARBA00009477"/>
    </source>
</evidence>
<dbReference type="Gene3D" id="2.40.30.170">
    <property type="match status" value="1"/>
</dbReference>
<dbReference type="PROSITE" id="PS51257">
    <property type="entry name" value="PROKAR_LIPOPROTEIN"/>
    <property type="match status" value="1"/>
</dbReference>
<evidence type="ECO:0000259" key="3">
    <source>
        <dbReference type="Pfam" id="PF25917"/>
    </source>
</evidence>
<organism evidence="5 6">
    <name type="scientific">Salegentibacter flavus</name>
    <dbReference type="NCBI Taxonomy" id="287099"/>
    <lineage>
        <taxon>Bacteria</taxon>
        <taxon>Pseudomonadati</taxon>
        <taxon>Bacteroidota</taxon>
        <taxon>Flavobacteriia</taxon>
        <taxon>Flavobacteriales</taxon>
        <taxon>Flavobacteriaceae</taxon>
        <taxon>Salegentibacter</taxon>
    </lineage>
</organism>
<dbReference type="SUPFAM" id="SSF111369">
    <property type="entry name" value="HlyD-like secretion proteins"/>
    <property type="match status" value="1"/>
</dbReference>
<dbReference type="Gene3D" id="1.10.287.470">
    <property type="entry name" value="Helix hairpin bin"/>
    <property type="match status" value="1"/>
</dbReference>
<feature type="coiled-coil region" evidence="2">
    <location>
        <begin position="106"/>
        <end position="164"/>
    </location>
</feature>
<dbReference type="InterPro" id="IPR058625">
    <property type="entry name" value="MdtA-like_BSH"/>
</dbReference>
<dbReference type="Gene3D" id="2.40.50.100">
    <property type="match status" value="1"/>
</dbReference>
<reference evidence="5 6" key="1">
    <citation type="submission" date="2016-10" db="EMBL/GenBank/DDBJ databases">
        <authorList>
            <person name="de Groot N.N."/>
        </authorList>
    </citation>
    <scope>NUCLEOTIDE SEQUENCE [LARGE SCALE GENOMIC DNA]</scope>
    <source>
        <strain evidence="5 6">DSM 17794</strain>
    </source>
</reference>
<proteinExistence type="inferred from homology"/>
<dbReference type="Proteomes" id="UP000199153">
    <property type="component" value="Unassembled WGS sequence"/>
</dbReference>
<evidence type="ECO:0000313" key="5">
    <source>
        <dbReference type="EMBL" id="SFN60997.1"/>
    </source>
</evidence>
<sequence>MKTRILLTLVLATTLFISCGDNEKEAVKEVAAIQVTTSTPVSASGGKLSVSGTVEAENNATLSTRMMGYINKVNVNTGDKVNKGQVLVSINNADLQAKRAQVNAGINEATVAFQNAKKDYERYQALFAENSASQKEVDDITANYEMAKARLESAKAMKNEIDAQFAYANIRAPFSGVVTNKFVENGDMANPGMPLIAIEAPGDFEIRASVPESSIGAINSGEEVEVLIKSLDQPLKGKVIEVSSSSSNTGGQFPVKIALEKTDLPVRSGMYATVQFPVEADENTQGPVTVSTDAIITQGDLHGVYTVSQQNTAMLRWLRLGRTYGDQVEVLSGLSADEPYIISAEGKLYNGAKVKM</sequence>
<dbReference type="PANTHER" id="PTHR30469">
    <property type="entry name" value="MULTIDRUG RESISTANCE PROTEIN MDTA"/>
    <property type="match status" value="1"/>
</dbReference>
<dbReference type="GO" id="GO:1990281">
    <property type="term" value="C:efflux pump complex"/>
    <property type="evidence" value="ECO:0007669"/>
    <property type="project" value="TreeGrafter"/>
</dbReference>
<accession>A0A1I5AEY3</accession>
<dbReference type="InterPro" id="IPR058792">
    <property type="entry name" value="Beta-barrel_RND_2"/>
</dbReference>
<evidence type="ECO:0000313" key="6">
    <source>
        <dbReference type="Proteomes" id="UP000199153"/>
    </source>
</evidence>
<dbReference type="GO" id="GO:0015562">
    <property type="term" value="F:efflux transmembrane transporter activity"/>
    <property type="evidence" value="ECO:0007669"/>
    <property type="project" value="TreeGrafter"/>
</dbReference>